<protein>
    <recommendedName>
        <fullName evidence="3">Chromatin target of PRMT1 protein C-terminal domain-containing protein</fullName>
    </recommendedName>
</protein>
<proteinExistence type="predicted"/>
<dbReference type="SMART" id="SM01218">
    <property type="entry name" value="FoP_duplication"/>
    <property type="match status" value="1"/>
</dbReference>
<dbReference type="Pfam" id="PF13865">
    <property type="entry name" value="FoP_duplication"/>
    <property type="match status" value="1"/>
</dbReference>
<evidence type="ECO:0000313" key="5">
    <source>
        <dbReference type="Proteomes" id="UP000186594"/>
    </source>
</evidence>
<evidence type="ECO:0000256" key="1">
    <source>
        <dbReference type="ARBA" id="ARBA00022884"/>
    </source>
</evidence>
<reference evidence="4 5" key="1">
    <citation type="submission" date="2016-04" db="EMBL/GenBank/DDBJ databases">
        <title>Evolutionary innovation and constraint leading to complex multicellularity in the Ascomycota.</title>
        <authorList>
            <person name="Cisse O."/>
            <person name="Nguyen A."/>
            <person name="Hewitt D.A."/>
            <person name="Jedd G."/>
            <person name="Stajich J.E."/>
        </authorList>
    </citation>
    <scope>NUCLEOTIDE SEQUENCE [LARGE SCALE GENOMIC DNA]</scope>
    <source>
        <strain evidence="4 5">DAH-3</strain>
    </source>
</reference>
<comment type="caution">
    <text evidence="4">The sequence shown here is derived from an EMBL/GenBank/DDBJ whole genome shotgun (WGS) entry which is preliminary data.</text>
</comment>
<gene>
    <name evidence="4" type="ORF">NEOLI_003002</name>
</gene>
<dbReference type="OrthoDB" id="346839at2759"/>
<name>A0A1U7LNU0_NEOID</name>
<sequence>MIDNKNHLKIEIIVDPAMVQSIPPALSSRINALPANKAATTGRGGSNNRRGGPGRGRGGKRVFQKPKSVEQLDAEMADYFEPK</sequence>
<organism evidence="4 5">
    <name type="scientific">Neolecta irregularis (strain DAH-3)</name>
    <dbReference type="NCBI Taxonomy" id="1198029"/>
    <lineage>
        <taxon>Eukaryota</taxon>
        <taxon>Fungi</taxon>
        <taxon>Dikarya</taxon>
        <taxon>Ascomycota</taxon>
        <taxon>Taphrinomycotina</taxon>
        <taxon>Neolectales</taxon>
        <taxon>Neolectaceae</taxon>
        <taxon>Neolecta</taxon>
    </lineage>
</organism>
<evidence type="ECO:0000256" key="2">
    <source>
        <dbReference type="SAM" id="MobiDB-lite"/>
    </source>
</evidence>
<accession>A0A1U7LNU0</accession>
<dbReference type="Proteomes" id="UP000186594">
    <property type="component" value="Unassembled WGS sequence"/>
</dbReference>
<feature type="domain" description="Chromatin target of PRMT1 protein C-terminal" evidence="3">
    <location>
        <begin position="23"/>
        <end position="83"/>
    </location>
</feature>
<keyword evidence="5" id="KW-1185">Reference proteome</keyword>
<feature type="region of interest" description="Disordered" evidence="2">
    <location>
        <begin position="34"/>
        <end position="67"/>
    </location>
</feature>
<dbReference type="InterPro" id="IPR025715">
    <property type="entry name" value="FoP_C"/>
</dbReference>
<dbReference type="EMBL" id="LXFE01000941">
    <property type="protein sequence ID" value="OLL24191.1"/>
    <property type="molecule type" value="Genomic_DNA"/>
</dbReference>
<dbReference type="GO" id="GO:0003723">
    <property type="term" value="F:RNA binding"/>
    <property type="evidence" value="ECO:0007669"/>
    <property type="project" value="UniProtKB-KW"/>
</dbReference>
<evidence type="ECO:0000259" key="3">
    <source>
        <dbReference type="SMART" id="SM01218"/>
    </source>
</evidence>
<keyword evidence="1" id="KW-0694">RNA-binding</keyword>
<dbReference type="AlphaFoldDB" id="A0A1U7LNU0"/>
<evidence type="ECO:0000313" key="4">
    <source>
        <dbReference type="EMBL" id="OLL24191.1"/>
    </source>
</evidence>